<dbReference type="Proteomes" id="UP000319576">
    <property type="component" value="Chromosome"/>
</dbReference>
<evidence type="ECO:0000313" key="4">
    <source>
        <dbReference type="EMBL" id="QDU21673.1"/>
    </source>
</evidence>
<protein>
    <submittedName>
        <fullName evidence="4">DNA-binding response regulator MtrA</fullName>
    </submittedName>
</protein>
<gene>
    <name evidence="4" type="primary">mtrA</name>
    <name evidence="4" type="ORF">ETAA1_36450</name>
</gene>
<keyword evidence="1 2" id="KW-0597">Phosphoprotein</keyword>
<dbReference type="GO" id="GO:0000160">
    <property type="term" value="P:phosphorelay signal transduction system"/>
    <property type="evidence" value="ECO:0007669"/>
    <property type="project" value="InterPro"/>
</dbReference>
<dbReference type="SMART" id="SM00448">
    <property type="entry name" value="REC"/>
    <property type="match status" value="1"/>
</dbReference>
<keyword evidence="5" id="KW-1185">Reference proteome</keyword>
<feature type="modified residue" description="4-aspartylphosphate" evidence="2">
    <location>
        <position position="49"/>
    </location>
</feature>
<dbReference type="InterPro" id="IPR011006">
    <property type="entry name" value="CheY-like_superfamily"/>
</dbReference>
<dbReference type="PANTHER" id="PTHR44591:SF3">
    <property type="entry name" value="RESPONSE REGULATORY DOMAIN-CONTAINING PROTEIN"/>
    <property type="match status" value="1"/>
</dbReference>
<evidence type="ECO:0000256" key="2">
    <source>
        <dbReference type="PROSITE-ProRule" id="PRU00169"/>
    </source>
</evidence>
<dbReference type="InterPro" id="IPR050595">
    <property type="entry name" value="Bact_response_regulator"/>
</dbReference>
<dbReference type="PROSITE" id="PS50110">
    <property type="entry name" value="RESPONSE_REGULATORY"/>
    <property type="match status" value="1"/>
</dbReference>
<evidence type="ECO:0000313" key="5">
    <source>
        <dbReference type="Proteomes" id="UP000319576"/>
    </source>
</evidence>
<dbReference type="AlphaFoldDB" id="A0A517XVY8"/>
<sequence length="122" mass="12971">MLCVDDNQDAADSLGALLRLVGFDARVCHDAATALTVAAAFSPEACVLDITMPGMDGCELAALMRARDAGLYLVAVTALGDEEAVARTEVAGFDLHFVKPVAPQQLIDALFAFEQRARWSDD</sequence>
<dbReference type="EMBL" id="CP036273">
    <property type="protein sequence ID" value="QDU21673.1"/>
    <property type="molecule type" value="Genomic_DNA"/>
</dbReference>
<accession>A0A517XVY8</accession>
<dbReference type="Pfam" id="PF00072">
    <property type="entry name" value="Response_reg"/>
    <property type="match status" value="1"/>
</dbReference>
<dbReference type="InterPro" id="IPR001789">
    <property type="entry name" value="Sig_transdc_resp-reg_receiver"/>
</dbReference>
<dbReference type="KEGG" id="uli:ETAA1_36450"/>
<dbReference type="PANTHER" id="PTHR44591">
    <property type="entry name" value="STRESS RESPONSE REGULATOR PROTEIN 1"/>
    <property type="match status" value="1"/>
</dbReference>
<evidence type="ECO:0000259" key="3">
    <source>
        <dbReference type="PROSITE" id="PS50110"/>
    </source>
</evidence>
<reference evidence="4 5" key="1">
    <citation type="submission" date="2019-02" db="EMBL/GenBank/DDBJ databases">
        <title>Deep-cultivation of Planctomycetes and their phenomic and genomic characterization uncovers novel biology.</title>
        <authorList>
            <person name="Wiegand S."/>
            <person name="Jogler M."/>
            <person name="Boedeker C."/>
            <person name="Pinto D."/>
            <person name="Vollmers J."/>
            <person name="Rivas-Marin E."/>
            <person name="Kohn T."/>
            <person name="Peeters S.H."/>
            <person name="Heuer A."/>
            <person name="Rast P."/>
            <person name="Oberbeckmann S."/>
            <person name="Bunk B."/>
            <person name="Jeske O."/>
            <person name="Meyerdierks A."/>
            <person name="Storesund J.E."/>
            <person name="Kallscheuer N."/>
            <person name="Luecker S."/>
            <person name="Lage O.M."/>
            <person name="Pohl T."/>
            <person name="Merkel B.J."/>
            <person name="Hornburger P."/>
            <person name="Mueller R.-W."/>
            <person name="Bruemmer F."/>
            <person name="Labrenz M."/>
            <person name="Spormann A.M."/>
            <person name="Op den Camp H."/>
            <person name="Overmann J."/>
            <person name="Amann R."/>
            <person name="Jetten M.S.M."/>
            <person name="Mascher T."/>
            <person name="Medema M.H."/>
            <person name="Devos D.P."/>
            <person name="Kaster A.-K."/>
            <person name="Ovreas L."/>
            <person name="Rohde M."/>
            <person name="Galperin M.Y."/>
            <person name="Jogler C."/>
        </authorList>
    </citation>
    <scope>NUCLEOTIDE SEQUENCE [LARGE SCALE GENOMIC DNA]</scope>
    <source>
        <strain evidence="4 5">ETA_A1</strain>
    </source>
</reference>
<proteinExistence type="predicted"/>
<keyword evidence="4" id="KW-0238">DNA-binding</keyword>
<dbReference type="Gene3D" id="3.40.50.2300">
    <property type="match status" value="1"/>
</dbReference>
<feature type="domain" description="Response regulatory" evidence="3">
    <location>
        <begin position="1"/>
        <end position="114"/>
    </location>
</feature>
<dbReference type="GO" id="GO:0003677">
    <property type="term" value="F:DNA binding"/>
    <property type="evidence" value="ECO:0007669"/>
    <property type="project" value="UniProtKB-KW"/>
</dbReference>
<evidence type="ECO:0000256" key="1">
    <source>
        <dbReference type="ARBA" id="ARBA00022553"/>
    </source>
</evidence>
<dbReference type="SUPFAM" id="SSF52172">
    <property type="entry name" value="CheY-like"/>
    <property type="match status" value="1"/>
</dbReference>
<name>A0A517XVY8_9BACT</name>
<organism evidence="4 5">
    <name type="scientific">Urbifossiella limnaea</name>
    <dbReference type="NCBI Taxonomy" id="2528023"/>
    <lineage>
        <taxon>Bacteria</taxon>
        <taxon>Pseudomonadati</taxon>
        <taxon>Planctomycetota</taxon>
        <taxon>Planctomycetia</taxon>
        <taxon>Gemmatales</taxon>
        <taxon>Gemmataceae</taxon>
        <taxon>Urbifossiella</taxon>
    </lineage>
</organism>